<feature type="active site" description="Glycyl thioester intermediate" evidence="6">
    <location>
        <position position="90"/>
    </location>
</feature>
<evidence type="ECO:0000313" key="10">
    <source>
        <dbReference type="Proteomes" id="UP001370490"/>
    </source>
</evidence>
<evidence type="ECO:0000256" key="6">
    <source>
        <dbReference type="PROSITE-ProRule" id="PRU10133"/>
    </source>
</evidence>
<keyword evidence="3" id="KW-0547">Nucleotide-binding</keyword>
<dbReference type="InterPro" id="IPR016135">
    <property type="entry name" value="UBQ-conjugating_enzyme/RWD"/>
</dbReference>
<gene>
    <name evidence="9" type="ORF">RJ641_026084</name>
</gene>
<organism evidence="9 10">
    <name type="scientific">Dillenia turbinata</name>
    <dbReference type="NCBI Taxonomy" id="194707"/>
    <lineage>
        <taxon>Eukaryota</taxon>
        <taxon>Viridiplantae</taxon>
        <taxon>Streptophyta</taxon>
        <taxon>Embryophyta</taxon>
        <taxon>Tracheophyta</taxon>
        <taxon>Spermatophyta</taxon>
        <taxon>Magnoliopsida</taxon>
        <taxon>eudicotyledons</taxon>
        <taxon>Gunneridae</taxon>
        <taxon>Pentapetalae</taxon>
        <taxon>Dilleniales</taxon>
        <taxon>Dilleniaceae</taxon>
        <taxon>Dillenia</taxon>
    </lineage>
</organism>
<reference evidence="9 10" key="1">
    <citation type="submission" date="2023-12" db="EMBL/GenBank/DDBJ databases">
        <title>A high-quality genome assembly for Dillenia turbinata (Dilleniales).</title>
        <authorList>
            <person name="Chanderbali A."/>
        </authorList>
    </citation>
    <scope>NUCLEOTIDE SEQUENCE [LARGE SCALE GENOMIC DNA]</scope>
    <source>
        <strain evidence="9">LSX21</strain>
        <tissue evidence="9">Leaf</tissue>
    </source>
</reference>
<feature type="domain" description="UBC core" evidence="8">
    <location>
        <begin position="6"/>
        <end position="156"/>
    </location>
</feature>
<dbReference type="Gene3D" id="3.10.110.10">
    <property type="entry name" value="Ubiquitin Conjugating Enzyme"/>
    <property type="match status" value="1"/>
</dbReference>
<protein>
    <recommendedName>
        <fullName evidence="1">E2 ubiquitin-conjugating enzyme</fullName>
        <ecNumber evidence="1">2.3.2.23</ecNumber>
    </recommendedName>
</protein>
<dbReference type="PROSITE" id="PS50127">
    <property type="entry name" value="UBC_2"/>
    <property type="match status" value="1"/>
</dbReference>
<dbReference type="FunFam" id="3.10.110.10:FF:000041">
    <property type="entry name" value="Ubiquitin-conjugating enzyme E2 T"/>
    <property type="match status" value="1"/>
</dbReference>
<accession>A0AAN8WFD7</accession>
<dbReference type="Pfam" id="PF00179">
    <property type="entry name" value="UQ_con"/>
    <property type="match status" value="1"/>
</dbReference>
<evidence type="ECO:0000256" key="2">
    <source>
        <dbReference type="ARBA" id="ARBA00022679"/>
    </source>
</evidence>
<keyword evidence="2" id="KW-0808">Transferase</keyword>
<comment type="caution">
    <text evidence="9">The sequence shown here is derived from an EMBL/GenBank/DDBJ whole genome shotgun (WGS) entry which is preliminary data.</text>
</comment>
<keyword evidence="10" id="KW-1185">Reference proteome</keyword>
<dbReference type="EC" id="2.3.2.23" evidence="1"/>
<dbReference type="SUPFAM" id="SSF54495">
    <property type="entry name" value="UBC-like"/>
    <property type="match status" value="1"/>
</dbReference>
<proteinExistence type="predicted"/>
<dbReference type="GO" id="GO:0005524">
    <property type="term" value="F:ATP binding"/>
    <property type="evidence" value="ECO:0007669"/>
    <property type="project" value="UniProtKB-KW"/>
</dbReference>
<dbReference type="AlphaFoldDB" id="A0AAN8WFD7"/>
<dbReference type="EMBL" id="JBAMMX010000003">
    <property type="protein sequence ID" value="KAK6944982.1"/>
    <property type="molecule type" value="Genomic_DNA"/>
</dbReference>
<dbReference type="PANTHER" id="PTHR24068">
    <property type="entry name" value="UBIQUITIN-CONJUGATING ENZYME E2"/>
    <property type="match status" value="1"/>
</dbReference>
<dbReference type="PROSITE" id="PS00183">
    <property type="entry name" value="UBC_1"/>
    <property type="match status" value="1"/>
</dbReference>
<feature type="compositionally biased region" description="Basic residues" evidence="7">
    <location>
        <begin position="569"/>
        <end position="589"/>
    </location>
</feature>
<dbReference type="CDD" id="cd23805">
    <property type="entry name" value="UBCc_UBE2T"/>
    <property type="match status" value="1"/>
</dbReference>
<evidence type="ECO:0000313" key="9">
    <source>
        <dbReference type="EMBL" id="KAK6944982.1"/>
    </source>
</evidence>
<evidence type="ECO:0000256" key="3">
    <source>
        <dbReference type="ARBA" id="ARBA00022741"/>
    </source>
</evidence>
<keyword evidence="5" id="KW-0067">ATP-binding</keyword>
<dbReference type="GO" id="GO:0061631">
    <property type="term" value="F:ubiquitin conjugating enzyme activity"/>
    <property type="evidence" value="ECO:0007669"/>
    <property type="project" value="UniProtKB-EC"/>
</dbReference>
<keyword evidence="4" id="KW-0833">Ubl conjugation pathway</keyword>
<dbReference type="SMART" id="SM00212">
    <property type="entry name" value="UBCc"/>
    <property type="match status" value="1"/>
</dbReference>
<feature type="region of interest" description="Disordered" evidence="7">
    <location>
        <begin position="557"/>
        <end position="589"/>
    </location>
</feature>
<sequence length="589" mass="65150">MAQAARLNLRMQKELKLLLTDPPPGISLPNSALSLSSIDAQIEGPEGTVYEKGVFKIKIQIPERYPFQPPIVTFASPIYHPNIDTGGRICLDILNLPPKGTWQPSLNISTVLMSIGLLLSEPNPDDGLMCEASREYKYNRHVFDQKARSMTEKYAKPQVCGEHCSSLSMCKDAIPGMLDLEGSDKVSKCEVIVDIVAEKKSCGIIRKLSLDSLGLAQKKDGVDEMLNGSYALSCFENLVEKKCESTSQECSRLCHDKLSSSRKRLSLESLVQPQKHDNDYDTVMQNQHCWPLNSLDAGNHELQPCQDPHETLTSANVDTTSKKLSCVERKLFLKSSKECQATGGSEEKKPITNKSLTLGSRSSLSHSASLMAQTGIDDLCPSKDTISRGGHEFCSITPKKPCLASKKLCLGFSVPLQRRDAENKKNMKPMHNSTPPQSQNTYAVSSQSSLRSWSSDGFDMGENFNTKKSNKRYEVEGKHSPKCQVQLQGKIEETSLPISHSASHSTAPSKSLHGSAYSHIGAEKKQLHQDHYAQMPVEINQPGKTETLLPEAVIVLDSEDEDSDGLRSRSLRSRLPSTRKRLGRWKVKP</sequence>
<dbReference type="InterPro" id="IPR023313">
    <property type="entry name" value="UBQ-conjugating_AS"/>
</dbReference>
<name>A0AAN8WFD7_9MAGN</name>
<evidence type="ECO:0000256" key="7">
    <source>
        <dbReference type="SAM" id="MobiDB-lite"/>
    </source>
</evidence>
<evidence type="ECO:0000259" key="8">
    <source>
        <dbReference type="PROSITE" id="PS50127"/>
    </source>
</evidence>
<evidence type="ECO:0000256" key="5">
    <source>
        <dbReference type="ARBA" id="ARBA00022840"/>
    </source>
</evidence>
<dbReference type="InterPro" id="IPR000608">
    <property type="entry name" value="UBC"/>
</dbReference>
<evidence type="ECO:0000256" key="4">
    <source>
        <dbReference type="ARBA" id="ARBA00022786"/>
    </source>
</evidence>
<evidence type="ECO:0000256" key="1">
    <source>
        <dbReference type="ARBA" id="ARBA00012486"/>
    </source>
</evidence>
<dbReference type="Proteomes" id="UP001370490">
    <property type="component" value="Unassembled WGS sequence"/>
</dbReference>